<protein>
    <submittedName>
        <fullName evidence="2">Sphingolipid long chain base-responsive protein PIL1</fullName>
    </submittedName>
</protein>
<sequence length="257" mass="28714">MREQAEKEALIASYAKHLLELIDDNPITPGETRTAYDGYEASKALIQDCENALTHWAPSSAAVKPSLSIRTRHLSQRKRQSREQPIDEDGVDDVDFTQHERPMSMQSSSPATSSTPGSRDSWRLPSRSRQYRDQPSRFQRDQEDREFDSDDSDEHGEDSRPATAPEYNQEHFEHEAPEEHHLQHHEQGEGREYEPETDPEDENEPQGTEQTSDPRASHPSGRVDDSTTSQAQQSTSMAPAAAALVAPATVTPAVAAT</sequence>
<dbReference type="AlphaFoldDB" id="A0A162IP34"/>
<dbReference type="PANTHER" id="PTHR31962:SF1">
    <property type="entry name" value="SPHINGOLIPID LONG CHAIN BASE-RESPONSIVE PROTEIN PIL1"/>
    <property type="match status" value="1"/>
</dbReference>
<dbReference type="InterPro" id="IPR028245">
    <property type="entry name" value="PIL1/LSP1"/>
</dbReference>
<dbReference type="OrthoDB" id="5599269at2759"/>
<reference evidence="2 3" key="1">
    <citation type="journal article" date="2016" name="Genome Biol. Evol.">
        <title>Divergent and convergent evolution of fungal pathogenicity.</title>
        <authorList>
            <person name="Shang Y."/>
            <person name="Xiao G."/>
            <person name="Zheng P."/>
            <person name="Cen K."/>
            <person name="Zhan S."/>
            <person name="Wang C."/>
        </authorList>
    </citation>
    <scope>NUCLEOTIDE SEQUENCE [LARGE SCALE GENOMIC DNA]</scope>
    <source>
        <strain evidence="2 3">ARSEF 7405</strain>
    </source>
</reference>
<name>A0A162IP34_9EURO</name>
<evidence type="ECO:0000313" key="2">
    <source>
        <dbReference type="EMBL" id="KZZ96243.1"/>
    </source>
</evidence>
<feature type="compositionally biased region" description="Basic and acidic residues" evidence="1">
    <location>
        <begin position="168"/>
        <end position="194"/>
    </location>
</feature>
<comment type="caution">
    <text evidence="2">The sequence shown here is derived from an EMBL/GenBank/DDBJ whole genome shotgun (WGS) entry which is preliminary data.</text>
</comment>
<gene>
    <name evidence="2" type="ORF">AAP_01016</name>
</gene>
<feature type="compositionally biased region" description="Low complexity" evidence="1">
    <location>
        <begin position="227"/>
        <end position="241"/>
    </location>
</feature>
<dbReference type="GO" id="GO:0070941">
    <property type="term" value="P:eisosome assembly"/>
    <property type="evidence" value="ECO:0007669"/>
    <property type="project" value="TreeGrafter"/>
</dbReference>
<feature type="compositionally biased region" description="Acidic residues" evidence="1">
    <location>
        <begin position="86"/>
        <end position="95"/>
    </location>
</feature>
<feature type="region of interest" description="Disordered" evidence="1">
    <location>
        <begin position="73"/>
        <end position="241"/>
    </location>
</feature>
<dbReference type="GO" id="GO:0036286">
    <property type="term" value="C:eisosome filament"/>
    <property type="evidence" value="ECO:0007669"/>
    <property type="project" value="TreeGrafter"/>
</dbReference>
<evidence type="ECO:0000313" key="3">
    <source>
        <dbReference type="Proteomes" id="UP000242877"/>
    </source>
</evidence>
<dbReference type="GO" id="GO:0008289">
    <property type="term" value="F:lipid binding"/>
    <property type="evidence" value="ECO:0007669"/>
    <property type="project" value="TreeGrafter"/>
</dbReference>
<accession>A0A162IP34</accession>
<feature type="compositionally biased region" description="Basic and acidic residues" evidence="1">
    <location>
        <begin position="130"/>
        <end position="143"/>
    </location>
</feature>
<evidence type="ECO:0000256" key="1">
    <source>
        <dbReference type="SAM" id="MobiDB-lite"/>
    </source>
</evidence>
<keyword evidence="3" id="KW-1185">Reference proteome</keyword>
<dbReference type="Pfam" id="PF13805">
    <property type="entry name" value="Pil1"/>
    <property type="match status" value="1"/>
</dbReference>
<proteinExistence type="predicted"/>
<dbReference type="GO" id="GO:0005886">
    <property type="term" value="C:plasma membrane"/>
    <property type="evidence" value="ECO:0007669"/>
    <property type="project" value="TreeGrafter"/>
</dbReference>
<dbReference type="InterPro" id="IPR027267">
    <property type="entry name" value="AH/BAR_dom_sf"/>
</dbReference>
<dbReference type="EMBL" id="AZGZ01000003">
    <property type="protein sequence ID" value="KZZ96243.1"/>
    <property type="molecule type" value="Genomic_DNA"/>
</dbReference>
<dbReference type="Gene3D" id="1.20.1270.60">
    <property type="entry name" value="Arfaptin homology (AH) domain/BAR domain"/>
    <property type="match status" value="1"/>
</dbReference>
<feature type="compositionally biased region" description="Low complexity" evidence="1">
    <location>
        <begin position="103"/>
        <end position="118"/>
    </location>
</feature>
<dbReference type="PANTHER" id="PTHR31962">
    <property type="entry name" value="SPHINGOLIPID LONG CHAIN BASE-RESPONSIVE PROTEIN PIL1"/>
    <property type="match status" value="1"/>
</dbReference>
<dbReference type="Proteomes" id="UP000242877">
    <property type="component" value="Unassembled WGS sequence"/>
</dbReference>
<organism evidence="2 3">
    <name type="scientific">Ascosphaera apis ARSEF 7405</name>
    <dbReference type="NCBI Taxonomy" id="392613"/>
    <lineage>
        <taxon>Eukaryota</taxon>
        <taxon>Fungi</taxon>
        <taxon>Dikarya</taxon>
        <taxon>Ascomycota</taxon>
        <taxon>Pezizomycotina</taxon>
        <taxon>Eurotiomycetes</taxon>
        <taxon>Eurotiomycetidae</taxon>
        <taxon>Onygenales</taxon>
        <taxon>Ascosphaeraceae</taxon>
        <taxon>Ascosphaera</taxon>
    </lineage>
</organism>
<dbReference type="GO" id="GO:0006897">
    <property type="term" value="P:endocytosis"/>
    <property type="evidence" value="ECO:0007669"/>
    <property type="project" value="TreeGrafter"/>
</dbReference>
<feature type="compositionally biased region" description="Acidic residues" evidence="1">
    <location>
        <begin position="144"/>
        <end position="156"/>
    </location>
</feature>
<dbReference type="VEuPathDB" id="FungiDB:AAP_01016"/>
<feature type="compositionally biased region" description="Acidic residues" evidence="1">
    <location>
        <begin position="195"/>
        <end position="204"/>
    </location>
</feature>